<proteinExistence type="predicted"/>
<sequence length="101" mass="11506">MPEDMPRDTEIHRIDGMDAFEVCERLEVYGEDFDLNLVPLGPKPHALGMAMAYMKLGGRAEIIYAQPRAYVSNYSVGISRQENGHPDIVGYCLKWRGRQTF</sequence>
<organism evidence="1">
    <name type="scientific">bioreactor metagenome</name>
    <dbReference type="NCBI Taxonomy" id="1076179"/>
    <lineage>
        <taxon>unclassified sequences</taxon>
        <taxon>metagenomes</taxon>
        <taxon>ecological metagenomes</taxon>
    </lineage>
</organism>
<name>A0A644XFA8_9ZZZZ</name>
<dbReference type="AlphaFoldDB" id="A0A644XFA8"/>
<protein>
    <submittedName>
        <fullName evidence="1">Uncharacterized protein</fullName>
    </submittedName>
</protein>
<evidence type="ECO:0000313" key="1">
    <source>
        <dbReference type="EMBL" id="MPM12853.1"/>
    </source>
</evidence>
<accession>A0A644XFA8</accession>
<dbReference type="EMBL" id="VSSQ01002031">
    <property type="protein sequence ID" value="MPM12853.1"/>
    <property type="molecule type" value="Genomic_DNA"/>
</dbReference>
<gene>
    <name evidence="1" type="ORF">SDC9_59207</name>
</gene>
<reference evidence="1" key="1">
    <citation type="submission" date="2019-08" db="EMBL/GenBank/DDBJ databases">
        <authorList>
            <person name="Kucharzyk K."/>
            <person name="Murdoch R.W."/>
            <person name="Higgins S."/>
            <person name="Loffler F."/>
        </authorList>
    </citation>
    <scope>NUCLEOTIDE SEQUENCE</scope>
</reference>
<comment type="caution">
    <text evidence="1">The sequence shown here is derived from an EMBL/GenBank/DDBJ whole genome shotgun (WGS) entry which is preliminary data.</text>
</comment>